<dbReference type="EMBL" id="JACJFM010000001">
    <property type="protein sequence ID" value="MBB1485240.1"/>
    <property type="molecule type" value="Genomic_DNA"/>
</dbReference>
<dbReference type="AlphaFoldDB" id="A0A839IKK4"/>
<keyword evidence="4" id="KW-1185">Reference proteome</keyword>
<evidence type="ECO:0000259" key="2">
    <source>
        <dbReference type="PROSITE" id="PS50965"/>
    </source>
</evidence>
<accession>A0A839IKK4</accession>
<dbReference type="PROSITE" id="PS50965">
    <property type="entry name" value="NERD"/>
    <property type="match status" value="1"/>
</dbReference>
<sequence>MILTDYTFRPDTDSLAEENCADVARKLKQAYNDVQDHIVINNLVVDVYDRKITVDQAVIHTYGITLINSRTLYGKIEVNYRQEWSRSVKGRDIPLENPTELYKHVSKALRDYLVKHTEDIMSKHNGVQKNFDGLPIELMFIQAPKSSLQGNGINSSNILFSEQLIQTITRHFNSYKKRVYQQFGGMDVFRFMSSDMYACADFLLGKEIDRESYPVAQPEQMTNASQSTTYKPAKRVIVRTKRVGGGPGVIKARDIKPSRKKLSAEGGK</sequence>
<organism evidence="3 4">
    <name type="scientific">Oceanospirillum sediminis</name>
    <dbReference type="NCBI Taxonomy" id="2760088"/>
    <lineage>
        <taxon>Bacteria</taxon>
        <taxon>Pseudomonadati</taxon>
        <taxon>Pseudomonadota</taxon>
        <taxon>Gammaproteobacteria</taxon>
        <taxon>Oceanospirillales</taxon>
        <taxon>Oceanospirillaceae</taxon>
        <taxon>Oceanospirillum</taxon>
    </lineage>
</organism>
<name>A0A839IKK4_9GAMM</name>
<evidence type="ECO:0000313" key="3">
    <source>
        <dbReference type="EMBL" id="MBB1485240.1"/>
    </source>
</evidence>
<proteinExistence type="predicted"/>
<dbReference type="Proteomes" id="UP000565262">
    <property type="component" value="Unassembled WGS sequence"/>
</dbReference>
<feature type="domain" description="NERD" evidence="2">
    <location>
        <begin position="15"/>
        <end position="132"/>
    </location>
</feature>
<dbReference type="RefSeq" id="WP_182807011.1">
    <property type="nucleotide sequence ID" value="NZ_JACJFM010000001.1"/>
</dbReference>
<dbReference type="Pfam" id="PF08378">
    <property type="entry name" value="NERD"/>
    <property type="match status" value="1"/>
</dbReference>
<gene>
    <name evidence="3" type="ORF">H4O21_01215</name>
</gene>
<evidence type="ECO:0000256" key="1">
    <source>
        <dbReference type="SAM" id="MobiDB-lite"/>
    </source>
</evidence>
<feature type="region of interest" description="Disordered" evidence="1">
    <location>
        <begin position="248"/>
        <end position="268"/>
    </location>
</feature>
<protein>
    <submittedName>
        <fullName evidence="3">NERD domain-containing protein</fullName>
    </submittedName>
</protein>
<reference evidence="3 4" key="1">
    <citation type="submission" date="2020-08" db="EMBL/GenBank/DDBJ databases">
        <title>Oceanospirillum sp. nov. isolated from marine sediment.</title>
        <authorList>
            <person name="Ji X."/>
        </authorList>
    </citation>
    <scope>NUCLEOTIDE SEQUENCE [LARGE SCALE GENOMIC DNA]</scope>
    <source>
        <strain evidence="3 4">D5</strain>
    </source>
</reference>
<dbReference type="InterPro" id="IPR011528">
    <property type="entry name" value="NERD"/>
</dbReference>
<evidence type="ECO:0000313" key="4">
    <source>
        <dbReference type="Proteomes" id="UP000565262"/>
    </source>
</evidence>
<comment type="caution">
    <text evidence="3">The sequence shown here is derived from an EMBL/GenBank/DDBJ whole genome shotgun (WGS) entry which is preliminary data.</text>
</comment>